<evidence type="ECO:0000313" key="2">
    <source>
        <dbReference type="Proteomes" id="UP001210380"/>
    </source>
</evidence>
<accession>A0ABT4V845</accession>
<sequence>MTEVPAELTEAIDARRDALSREADDEQAYRTTVELVDLLLQRGQLTGEDPAEAISIAGGLNEALPADSPARAFPLLHLAMGHWARGGQQALLIALAHLREMRPLLDDELPVHVEIRARWD</sequence>
<name>A0ABT4V845_9PSEU</name>
<keyword evidence="2" id="KW-1185">Reference proteome</keyword>
<dbReference type="Proteomes" id="UP001210380">
    <property type="component" value="Unassembled WGS sequence"/>
</dbReference>
<dbReference type="EMBL" id="JAQGLA010000071">
    <property type="protein sequence ID" value="MDA3629581.1"/>
    <property type="molecule type" value="Genomic_DNA"/>
</dbReference>
<protein>
    <recommendedName>
        <fullName evidence="3">Tetratricopeptide repeat protein</fullName>
    </recommendedName>
</protein>
<dbReference type="RefSeq" id="WP_270952665.1">
    <property type="nucleotide sequence ID" value="NZ_JAQGLA010000071.1"/>
</dbReference>
<organism evidence="1 2">
    <name type="scientific">Saccharopolyspora oryzae</name>
    <dbReference type="NCBI Taxonomy" id="2997343"/>
    <lineage>
        <taxon>Bacteria</taxon>
        <taxon>Bacillati</taxon>
        <taxon>Actinomycetota</taxon>
        <taxon>Actinomycetes</taxon>
        <taxon>Pseudonocardiales</taxon>
        <taxon>Pseudonocardiaceae</taxon>
        <taxon>Saccharopolyspora</taxon>
    </lineage>
</organism>
<comment type="caution">
    <text evidence="1">The sequence shown here is derived from an EMBL/GenBank/DDBJ whole genome shotgun (WGS) entry which is preliminary data.</text>
</comment>
<reference evidence="1 2" key="1">
    <citation type="submission" date="2022-11" db="EMBL/GenBank/DDBJ databases">
        <title>Draft genome sequence of Saccharopolyspora sp. WRP15-2 isolated from rhizosphere soils of wild rice in Thailand.</title>
        <authorList>
            <person name="Duangmal K."/>
            <person name="Kammanee S."/>
            <person name="Muangham S."/>
        </authorList>
    </citation>
    <scope>NUCLEOTIDE SEQUENCE [LARGE SCALE GENOMIC DNA]</scope>
    <source>
        <strain evidence="1 2">WRP15-2</strain>
    </source>
</reference>
<evidence type="ECO:0000313" key="1">
    <source>
        <dbReference type="EMBL" id="MDA3629581.1"/>
    </source>
</evidence>
<proteinExistence type="predicted"/>
<evidence type="ECO:0008006" key="3">
    <source>
        <dbReference type="Google" id="ProtNLM"/>
    </source>
</evidence>
<gene>
    <name evidence="1" type="ORF">OU415_29425</name>
</gene>